<dbReference type="EMBL" id="CM001220">
    <property type="protein sequence ID" value="AES92582.1"/>
    <property type="molecule type" value="Genomic_DNA"/>
</dbReference>
<accession>G7JHZ5</accession>
<evidence type="ECO:0000313" key="2">
    <source>
        <dbReference type="EnsemblPlants" id="AES92582"/>
    </source>
</evidence>
<evidence type="ECO:0000313" key="3">
    <source>
        <dbReference type="Proteomes" id="UP000002051"/>
    </source>
</evidence>
<dbReference type="Proteomes" id="UP000002051">
    <property type="component" value="Chromosome 4"/>
</dbReference>
<dbReference type="EnsemblPlants" id="AES92582">
    <property type="protein sequence ID" value="AES92582"/>
    <property type="gene ID" value="MTR_4g131640"/>
</dbReference>
<dbReference type="AlphaFoldDB" id="G7JHZ5"/>
<sequence>MSHKQCWYFLVSDDLVQMLYLFIEFRAQYRVDITSGRIGLGLLSFLSSDAVDSDRVGKKLSSTFYSPKSVFPYLSVPVLDFALGVATMRNVASYMSHSQTPIVFVQFNYFQWRTSIRLETRALIMG</sequence>
<name>G7JHZ5_MEDTR</name>
<organism evidence="1 3">
    <name type="scientific">Medicago truncatula</name>
    <name type="common">Barrel medic</name>
    <name type="synonym">Medicago tribuloides</name>
    <dbReference type="NCBI Taxonomy" id="3880"/>
    <lineage>
        <taxon>Eukaryota</taxon>
        <taxon>Viridiplantae</taxon>
        <taxon>Streptophyta</taxon>
        <taxon>Embryophyta</taxon>
        <taxon>Tracheophyta</taxon>
        <taxon>Spermatophyta</taxon>
        <taxon>Magnoliopsida</taxon>
        <taxon>eudicotyledons</taxon>
        <taxon>Gunneridae</taxon>
        <taxon>Pentapetalae</taxon>
        <taxon>rosids</taxon>
        <taxon>fabids</taxon>
        <taxon>Fabales</taxon>
        <taxon>Fabaceae</taxon>
        <taxon>Papilionoideae</taxon>
        <taxon>50 kb inversion clade</taxon>
        <taxon>NPAAA clade</taxon>
        <taxon>Hologalegina</taxon>
        <taxon>IRL clade</taxon>
        <taxon>Trifolieae</taxon>
        <taxon>Medicago</taxon>
    </lineage>
</organism>
<reference evidence="2" key="3">
    <citation type="submission" date="2015-04" db="UniProtKB">
        <authorList>
            <consortium name="EnsemblPlants"/>
        </authorList>
    </citation>
    <scope>IDENTIFICATION</scope>
    <source>
        <strain evidence="2">cv. Jemalong A17</strain>
    </source>
</reference>
<keyword evidence="3" id="KW-1185">Reference proteome</keyword>
<reference evidence="1 3" key="1">
    <citation type="journal article" date="2011" name="Nature">
        <title>The Medicago genome provides insight into the evolution of rhizobial symbioses.</title>
        <authorList>
            <person name="Young N.D."/>
            <person name="Debelle F."/>
            <person name="Oldroyd G.E."/>
            <person name="Geurts R."/>
            <person name="Cannon S.B."/>
            <person name="Udvardi M.K."/>
            <person name="Benedito V.A."/>
            <person name="Mayer K.F."/>
            <person name="Gouzy J."/>
            <person name="Schoof H."/>
            <person name="Van de Peer Y."/>
            <person name="Proost S."/>
            <person name="Cook D.R."/>
            <person name="Meyers B.C."/>
            <person name="Spannagl M."/>
            <person name="Cheung F."/>
            <person name="De Mita S."/>
            <person name="Krishnakumar V."/>
            <person name="Gundlach H."/>
            <person name="Zhou S."/>
            <person name="Mudge J."/>
            <person name="Bharti A.K."/>
            <person name="Murray J.D."/>
            <person name="Naoumkina M.A."/>
            <person name="Rosen B."/>
            <person name="Silverstein K.A."/>
            <person name="Tang H."/>
            <person name="Rombauts S."/>
            <person name="Zhao P.X."/>
            <person name="Zhou P."/>
            <person name="Barbe V."/>
            <person name="Bardou P."/>
            <person name="Bechner M."/>
            <person name="Bellec A."/>
            <person name="Berger A."/>
            <person name="Berges H."/>
            <person name="Bidwell S."/>
            <person name="Bisseling T."/>
            <person name="Choisne N."/>
            <person name="Couloux A."/>
            <person name="Denny R."/>
            <person name="Deshpande S."/>
            <person name="Dai X."/>
            <person name="Doyle J.J."/>
            <person name="Dudez A.M."/>
            <person name="Farmer A.D."/>
            <person name="Fouteau S."/>
            <person name="Franken C."/>
            <person name="Gibelin C."/>
            <person name="Gish J."/>
            <person name="Goldstein S."/>
            <person name="Gonzalez A.J."/>
            <person name="Green P.J."/>
            <person name="Hallab A."/>
            <person name="Hartog M."/>
            <person name="Hua A."/>
            <person name="Humphray S.J."/>
            <person name="Jeong D.H."/>
            <person name="Jing Y."/>
            <person name="Jocker A."/>
            <person name="Kenton S.M."/>
            <person name="Kim D.J."/>
            <person name="Klee K."/>
            <person name="Lai H."/>
            <person name="Lang C."/>
            <person name="Lin S."/>
            <person name="Macmil S.L."/>
            <person name="Magdelenat G."/>
            <person name="Matthews L."/>
            <person name="McCorrison J."/>
            <person name="Monaghan E.L."/>
            <person name="Mun J.H."/>
            <person name="Najar F.Z."/>
            <person name="Nicholson C."/>
            <person name="Noirot C."/>
            <person name="O'Bleness M."/>
            <person name="Paule C.R."/>
            <person name="Poulain J."/>
            <person name="Prion F."/>
            <person name="Qin B."/>
            <person name="Qu C."/>
            <person name="Retzel E.F."/>
            <person name="Riddle C."/>
            <person name="Sallet E."/>
            <person name="Samain S."/>
            <person name="Samson N."/>
            <person name="Sanders I."/>
            <person name="Saurat O."/>
            <person name="Scarpelli C."/>
            <person name="Schiex T."/>
            <person name="Segurens B."/>
            <person name="Severin A.J."/>
            <person name="Sherrier D.J."/>
            <person name="Shi R."/>
            <person name="Sims S."/>
            <person name="Singer S.R."/>
            <person name="Sinharoy S."/>
            <person name="Sterck L."/>
            <person name="Viollet A."/>
            <person name="Wang B.B."/>
            <person name="Wang K."/>
            <person name="Wang M."/>
            <person name="Wang X."/>
            <person name="Warfsmann J."/>
            <person name="Weissenbach J."/>
            <person name="White D.D."/>
            <person name="White J.D."/>
            <person name="Wiley G.B."/>
            <person name="Wincker P."/>
            <person name="Xing Y."/>
            <person name="Yang L."/>
            <person name="Yao Z."/>
            <person name="Ying F."/>
            <person name="Zhai J."/>
            <person name="Zhou L."/>
            <person name="Zuber A."/>
            <person name="Denarie J."/>
            <person name="Dixon R.A."/>
            <person name="May G.D."/>
            <person name="Schwartz D.C."/>
            <person name="Rogers J."/>
            <person name="Quetier F."/>
            <person name="Town C.D."/>
            <person name="Roe B.A."/>
        </authorList>
    </citation>
    <scope>NUCLEOTIDE SEQUENCE [LARGE SCALE GENOMIC DNA]</scope>
    <source>
        <strain evidence="1">A17</strain>
        <strain evidence="2 3">cv. Jemalong A17</strain>
    </source>
</reference>
<dbReference type="HOGENOM" id="CLU_1984902_0_0_1"/>
<gene>
    <name evidence="1" type="ordered locus">MTR_4g131640</name>
</gene>
<dbReference type="PaxDb" id="3880-AES92582"/>
<evidence type="ECO:0000313" key="1">
    <source>
        <dbReference type="EMBL" id="AES92582.1"/>
    </source>
</evidence>
<proteinExistence type="predicted"/>
<reference evidence="1 3" key="2">
    <citation type="journal article" date="2014" name="BMC Genomics">
        <title>An improved genome release (version Mt4.0) for the model legume Medicago truncatula.</title>
        <authorList>
            <person name="Tang H."/>
            <person name="Krishnakumar V."/>
            <person name="Bidwell S."/>
            <person name="Rosen B."/>
            <person name="Chan A."/>
            <person name="Zhou S."/>
            <person name="Gentzbittel L."/>
            <person name="Childs K.L."/>
            <person name="Yandell M."/>
            <person name="Gundlach H."/>
            <person name="Mayer K.F."/>
            <person name="Schwartz D.C."/>
            <person name="Town C.D."/>
        </authorList>
    </citation>
    <scope>GENOME REANNOTATION</scope>
    <source>
        <strain evidence="2 3">cv. Jemalong A17</strain>
    </source>
</reference>
<protein>
    <submittedName>
        <fullName evidence="1 2">Uncharacterized protein</fullName>
    </submittedName>
</protein>